<evidence type="ECO:0000256" key="5">
    <source>
        <dbReference type="ARBA" id="ARBA00023002"/>
    </source>
</evidence>
<feature type="transmembrane region" description="Helical" evidence="7">
    <location>
        <begin position="7"/>
        <end position="25"/>
    </location>
</feature>
<keyword evidence="4" id="KW-0521">NADP</keyword>
<dbReference type="PANTHER" id="PTHR46028:SF2">
    <property type="entry name" value="KYNURENINE 3-MONOOXYGENASE"/>
    <property type="match status" value="1"/>
</dbReference>
<dbReference type="EMBL" id="JAAEJV010000004">
    <property type="protein sequence ID" value="MBF5058801.1"/>
    <property type="molecule type" value="Genomic_DNA"/>
</dbReference>
<evidence type="ECO:0000256" key="4">
    <source>
        <dbReference type="ARBA" id="ARBA00022857"/>
    </source>
</evidence>
<evidence type="ECO:0000256" key="2">
    <source>
        <dbReference type="ARBA" id="ARBA00022630"/>
    </source>
</evidence>
<protein>
    <submittedName>
        <fullName evidence="9">Kynurenine 3-monooxygenase</fullName>
        <ecNumber evidence="9">1.14.13.9</ecNumber>
    </submittedName>
</protein>
<proteinExistence type="predicted"/>
<dbReference type="Pfam" id="PF01494">
    <property type="entry name" value="FAD_binding_3"/>
    <property type="match status" value="1"/>
</dbReference>
<accession>A0ABS0AXD0</accession>
<keyword evidence="2" id="KW-0285">Flavoprotein</keyword>
<keyword evidence="7" id="KW-1133">Transmembrane helix</keyword>
<reference evidence="9 10" key="1">
    <citation type="submission" date="2020-01" db="EMBL/GenBank/DDBJ databases">
        <title>Draft genome sequence of Cand. Neptunochlamydia vexilliferae K9.</title>
        <authorList>
            <person name="Schulz F."/>
            <person name="Koestlbacher S."/>
            <person name="Wascher F."/>
            <person name="Pizzetti I."/>
            <person name="Horn M."/>
        </authorList>
    </citation>
    <scope>NUCLEOTIDE SEQUENCE [LARGE SCALE GENOMIC DNA]</scope>
    <source>
        <strain evidence="9 10">K9</strain>
    </source>
</reference>
<dbReference type="PANTHER" id="PTHR46028">
    <property type="entry name" value="KYNURENINE 3-MONOOXYGENASE"/>
    <property type="match status" value="1"/>
</dbReference>
<gene>
    <name evidence="9" type="ORF">NEPTK9_000300</name>
</gene>
<keyword evidence="5 9" id="KW-0560">Oxidoreductase</keyword>
<evidence type="ECO:0000256" key="7">
    <source>
        <dbReference type="SAM" id="Phobius"/>
    </source>
</evidence>
<name>A0ABS0AXD0_9BACT</name>
<evidence type="ECO:0000259" key="8">
    <source>
        <dbReference type="Pfam" id="PF01494"/>
    </source>
</evidence>
<keyword evidence="6" id="KW-0503">Monooxygenase</keyword>
<dbReference type="GO" id="GO:0004502">
    <property type="term" value="F:kynurenine 3-monooxygenase activity"/>
    <property type="evidence" value="ECO:0007669"/>
    <property type="project" value="UniProtKB-EC"/>
</dbReference>
<dbReference type="RefSeq" id="WP_194847089.1">
    <property type="nucleotide sequence ID" value="NZ_JAAEJV010000004.1"/>
</dbReference>
<dbReference type="Proteomes" id="UP001194714">
    <property type="component" value="Unassembled WGS sequence"/>
</dbReference>
<comment type="caution">
    <text evidence="9">The sequence shown here is derived from an EMBL/GenBank/DDBJ whole genome shotgun (WGS) entry which is preliminary data.</text>
</comment>
<evidence type="ECO:0000256" key="3">
    <source>
        <dbReference type="ARBA" id="ARBA00022827"/>
    </source>
</evidence>
<comment type="cofactor">
    <cofactor evidence="1">
        <name>FAD</name>
        <dbReference type="ChEBI" id="CHEBI:57692"/>
    </cofactor>
</comment>
<evidence type="ECO:0000313" key="9">
    <source>
        <dbReference type="EMBL" id="MBF5058801.1"/>
    </source>
</evidence>
<organism evidence="9 10">
    <name type="scientific">Candidatus Neptunichlamydia vexilliferae</name>
    <dbReference type="NCBI Taxonomy" id="1651774"/>
    <lineage>
        <taxon>Bacteria</taxon>
        <taxon>Pseudomonadati</taxon>
        <taxon>Chlamydiota</taxon>
        <taxon>Chlamydiia</taxon>
        <taxon>Parachlamydiales</taxon>
        <taxon>Simkaniaceae</taxon>
        <taxon>Candidatus Neptunichlamydia</taxon>
    </lineage>
</organism>
<keyword evidence="3" id="KW-0274">FAD</keyword>
<keyword evidence="10" id="KW-1185">Reference proteome</keyword>
<feature type="domain" description="FAD-binding" evidence="8">
    <location>
        <begin position="7"/>
        <end position="334"/>
    </location>
</feature>
<dbReference type="SUPFAM" id="SSF51905">
    <property type="entry name" value="FAD/NAD(P)-binding domain"/>
    <property type="match status" value="1"/>
</dbReference>
<dbReference type="Gene3D" id="3.50.50.60">
    <property type="entry name" value="FAD/NAD(P)-binding domain"/>
    <property type="match status" value="1"/>
</dbReference>
<dbReference type="PRINTS" id="PR00420">
    <property type="entry name" value="RNGMNOXGNASE"/>
</dbReference>
<dbReference type="EC" id="1.14.13.9" evidence="9"/>
<dbReference type="InterPro" id="IPR002938">
    <property type="entry name" value="FAD-bd"/>
</dbReference>
<keyword evidence="7" id="KW-0812">Transmembrane</keyword>
<evidence type="ECO:0000313" key="10">
    <source>
        <dbReference type="Proteomes" id="UP001194714"/>
    </source>
</evidence>
<sequence>MNSQKKSVTIIGAGLTGLMLSIYLAKRGYTVTIYDFRPDPDVTYYKYDGSGRAMSLDLSVRGLLALSEIGLDKNILSRSIPMKKRVIHLLDGALIDLPYGKGDDTYINTVARSDLHKHLLSKARTFNAVKIHFNQRFLSFDLKSKKASFIDEITQEEYTVPTTLLVGCDGVHSSVREYIEQTSGTSFVKHPFNYEYKALKVPASLAEALELEAMHMWPRQNSMLVAQPDYEGSFTSVLLLPKDGTKSFKNILKNPETIRSFFQQEFGDVCPLIPDLVEEMINNPMGSFVTTTGGQWQLEGKVLIMGDSAHSMTPFFGQGINCCFEDCYLLNKYLDKFEDNWDVALPIFEKNRKIDTEAIAIMSLENYPELTNPNWKHFILQREIEDFLMDHYKEFYTSYHNLVCFDKVPYRYAKFVRTLQKELIKDISYKIKSIKELTKSKILSVIDDYQFNINQYSQMATYEHIET</sequence>
<evidence type="ECO:0000256" key="1">
    <source>
        <dbReference type="ARBA" id="ARBA00001974"/>
    </source>
</evidence>
<dbReference type="InterPro" id="IPR036188">
    <property type="entry name" value="FAD/NAD-bd_sf"/>
</dbReference>
<evidence type="ECO:0000256" key="6">
    <source>
        <dbReference type="ARBA" id="ARBA00023033"/>
    </source>
</evidence>
<keyword evidence="7" id="KW-0472">Membrane</keyword>